<evidence type="ECO:0000256" key="2">
    <source>
        <dbReference type="ARBA" id="ARBA00022801"/>
    </source>
</evidence>
<dbReference type="PIRSF" id="PIRSF005496">
    <property type="entry name" value="ATP_hel_hrpB"/>
    <property type="match status" value="1"/>
</dbReference>
<evidence type="ECO:0000256" key="4">
    <source>
        <dbReference type="ARBA" id="ARBA00022840"/>
    </source>
</evidence>
<dbReference type="InterPro" id="IPR007502">
    <property type="entry name" value="Helicase-assoc_dom"/>
</dbReference>
<dbReference type="PANTHER" id="PTHR43519">
    <property type="entry name" value="ATP-DEPENDENT RNA HELICASE HRPB"/>
    <property type="match status" value="1"/>
</dbReference>
<dbReference type="AlphaFoldDB" id="A0A3G9GAA5"/>
<dbReference type="InterPro" id="IPR013689">
    <property type="entry name" value="RNA_helicase_ATP-dep_HrpB_C"/>
</dbReference>
<dbReference type="SUPFAM" id="SSF52540">
    <property type="entry name" value="P-loop containing nucleoside triphosphate hydrolases"/>
    <property type="match status" value="1"/>
</dbReference>
<gene>
    <name evidence="8" type="ORF">EM6_2895</name>
</gene>
<dbReference type="Pfam" id="PF00271">
    <property type="entry name" value="Helicase_C"/>
    <property type="match status" value="1"/>
</dbReference>
<evidence type="ECO:0000256" key="3">
    <source>
        <dbReference type="ARBA" id="ARBA00022806"/>
    </source>
</evidence>
<reference evidence="9" key="2">
    <citation type="journal article" date="2017" name="Plant Physiol. Biochem.">
        <title>Differential oxidative and antioxidative response of duckweed Lemna minor toward plant growth promoting/inhibiting bacteria.</title>
        <authorList>
            <person name="Ishizawa H."/>
            <person name="Kuroda M."/>
            <person name="Morikawa M."/>
            <person name="Ike M."/>
        </authorList>
    </citation>
    <scope>NUCLEOTIDE SEQUENCE [LARGE SCALE GENOMIC DNA]</scope>
    <source>
        <strain evidence="9">M6</strain>
    </source>
</reference>
<keyword evidence="2" id="KW-0378">Hydrolase</keyword>
<organism evidence="8 9">
    <name type="scientific">Asticcacaulis excentricus</name>
    <dbReference type="NCBI Taxonomy" id="78587"/>
    <lineage>
        <taxon>Bacteria</taxon>
        <taxon>Pseudomonadati</taxon>
        <taxon>Pseudomonadota</taxon>
        <taxon>Alphaproteobacteria</taxon>
        <taxon>Caulobacterales</taxon>
        <taxon>Caulobacteraceae</taxon>
        <taxon>Asticcacaulis</taxon>
    </lineage>
</organism>
<reference evidence="9" key="1">
    <citation type="journal article" date="2017" name="Biotechnol. Biofuels">
        <title>Evaluation of environmental bacterial communities as a factor affecting the growth of duckweed Lemna minor.</title>
        <authorList>
            <person name="Ishizawa H."/>
            <person name="Kuroda M."/>
            <person name="Morikawa M."/>
            <person name="Ike M."/>
        </authorList>
    </citation>
    <scope>NUCLEOTIDE SEQUENCE [LARGE SCALE GENOMIC DNA]</scope>
    <source>
        <strain evidence="9">M6</strain>
    </source>
</reference>
<dbReference type="PROSITE" id="PS51194">
    <property type="entry name" value="HELICASE_CTER"/>
    <property type="match status" value="1"/>
</dbReference>
<dbReference type="GO" id="GO:0016787">
    <property type="term" value="F:hydrolase activity"/>
    <property type="evidence" value="ECO:0007669"/>
    <property type="project" value="UniProtKB-KW"/>
</dbReference>
<dbReference type="GO" id="GO:0005524">
    <property type="term" value="F:ATP binding"/>
    <property type="evidence" value="ECO:0007669"/>
    <property type="project" value="UniProtKB-KW"/>
</dbReference>
<dbReference type="SMART" id="SM00847">
    <property type="entry name" value="HA2"/>
    <property type="match status" value="1"/>
</dbReference>
<feature type="region of interest" description="Disordered" evidence="5">
    <location>
        <begin position="802"/>
        <end position="825"/>
    </location>
</feature>
<dbReference type="GO" id="GO:0004386">
    <property type="term" value="F:helicase activity"/>
    <property type="evidence" value="ECO:0007669"/>
    <property type="project" value="UniProtKB-KW"/>
</dbReference>
<dbReference type="NCBIfam" id="TIGR01970">
    <property type="entry name" value="DEAH_box_HrpB"/>
    <property type="match status" value="1"/>
</dbReference>
<evidence type="ECO:0000259" key="7">
    <source>
        <dbReference type="PROSITE" id="PS51194"/>
    </source>
</evidence>
<dbReference type="Pfam" id="PF00270">
    <property type="entry name" value="DEAD"/>
    <property type="match status" value="1"/>
</dbReference>
<dbReference type="EMBL" id="AP018828">
    <property type="protein sequence ID" value="BBF82263.1"/>
    <property type="molecule type" value="Genomic_DNA"/>
</dbReference>
<proteinExistence type="predicted"/>
<dbReference type="SMART" id="SM00487">
    <property type="entry name" value="DEXDc"/>
    <property type="match status" value="1"/>
</dbReference>
<dbReference type="Gene3D" id="1.20.120.1080">
    <property type="match status" value="1"/>
</dbReference>
<dbReference type="InterPro" id="IPR049614">
    <property type="entry name" value="HrpB_DEXH"/>
</dbReference>
<dbReference type="InterPro" id="IPR027417">
    <property type="entry name" value="P-loop_NTPase"/>
</dbReference>
<sequence length="825" mass="90133">MLPIEEIFAPLRAFLAERTTAILIAPPGAGKTTGVPLALLDEAWLAGQKIVMLEPRRLAARAAAMRMAEVLSEPVGQTVGYRVRGDSRVSKQTRIEVVTEGVFARLIVDDPALEGIGCVIFDEFHERSLDADLGLAFARDSQSVLRDDLRILVMSATLDGERVRGVLPDAEVFHSLGRAFPVTTHYTGRDLTLRLEENVAKVVARVAVRLTPERAETMLVFLPGQGEIHRVATLLAEKGLPPFIEVHKLYGAMEAKDQTRVLAKNAPGTPRIVLATAIAETSLTLDKVSMVVDSGVARLGRFDAARGVVRMVTERVSKAAADQRRGRAGRTQAGDCYRLWDEENDRSLIPFARPEILDTDLSRLVLDLRLWGAKSTDGLALLDHPPKAALHEAEKLLRGLDILDAKGEVTPHGRLVGRLPMSPRLGHMLLLAARDGLSDQGASLAVLLSENGLGGKATDLDLRLEGLSKDRSPKVTQARQLAQTWARLAGQLVRDVRKDAASAQTAVKSVHALLAECFPERVAKARGKAGEFVMANGRGVYVDEHDPLARSAYIAVGDLGGGGGRDRVLLGAALSEAEVLTLFADRLEKRTVLERFNGRYRALAQVRFGELILSSQPLPAVPPELLIEAEAEEIRTKGLKVLKFSENAESLRARVNFLHAQDPTWPDLSDEALLSGLADWLGPYAAGRPLLSLTASDVSQALLGRLDYEQQRALDTLAPEHWRMPTGSNIRIDYGAEGGPRLEVRVQELYGVTQHPVVGPQRTPLTLALLSPAHRPIQITKNLPAFWDGSWTEVRSDMKGRYPRHVWPENPRDADPTTRAKPRGT</sequence>
<evidence type="ECO:0000256" key="5">
    <source>
        <dbReference type="SAM" id="MobiDB-lite"/>
    </source>
</evidence>
<keyword evidence="4" id="KW-0067">ATP-binding</keyword>
<name>A0A3G9GAA5_9CAUL</name>
<dbReference type="SMART" id="SM00490">
    <property type="entry name" value="HELICc"/>
    <property type="match status" value="1"/>
</dbReference>
<dbReference type="Pfam" id="PF08482">
    <property type="entry name" value="HrpB_C"/>
    <property type="match status" value="1"/>
</dbReference>
<feature type="compositionally biased region" description="Basic and acidic residues" evidence="5">
    <location>
        <begin position="802"/>
        <end position="818"/>
    </location>
</feature>
<keyword evidence="3 8" id="KW-0347">Helicase</keyword>
<accession>A0A3G9GAA5</accession>
<evidence type="ECO:0000256" key="1">
    <source>
        <dbReference type="ARBA" id="ARBA00022741"/>
    </source>
</evidence>
<protein>
    <submittedName>
        <fullName evidence="8">ATP-dependent helicase HrpB</fullName>
    </submittedName>
</protein>
<evidence type="ECO:0000259" key="6">
    <source>
        <dbReference type="PROSITE" id="PS51192"/>
    </source>
</evidence>
<dbReference type="InterPro" id="IPR001650">
    <property type="entry name" value="Helicase_C-like"/>
</dbReference>
<dbReference type="GO" id="GO:0003676">
    <property type="term" value="F:nucleic acid binding"/>
    <property type="evidence" value="ECO:0007669"/>
    <property type="project" value="InterPro"/>
</dbReference>
<dbReference type="FunFam" id="3.40.50.300:FF:002125">
    <property type="entry name" value="ATP-dependent helicase HrpB"/>
    <property type="match status" value="1"/>
</dbReference>
<evidence type="ECO:0000313" key="9">
    <source>
        <dbReference type="Proteomes" id="UP000278756"/>
    </source>
</evidence>
<dbReference type="OrthoDB" id="9805617at2"/>
<dbReference type="RefSeq" id="WP_126423861.1">
    <property type="nucleotide sequence ID" value="NZ_AP018828.1"/>
</dbReference>
<dbReference type="CDD" id="cd17990">
    <property type="entry name" value="DEXHc_HrpB"/>
    <property type="match status" value="1"/>
</dbReference>
<dbReference type="PANTHER" id="PTHR43519:SF1">
    <property type="entry name" value="ATP-DEPENDENT RNA HELICASE HRPB"/>
    <property type="match status" value="1"/>
</dbReference>
<dbReference type="Gene3D" id="3.40.50.300">
    <property type="entry name" value="P-loop containing nucleotide triphosphate hydrolases"/>
    <property type="match status" value="2"/>
</dbReference>
<dbReference type="InterPro" id="IPR011545">
    <property type="entry name" value="DEAD/DEAH_box_helicase_dom"/>
</dbReference>
<keyword evidence="1" id="KW-0547">Nucleotide-binding</keyword>
<dbReference type="PROSITE" id="PS51192">
    <property type="entry name" value="HELICASE_ATP_BIND_1"/>
    <property type="match status" value="1"/>
</dbReference>
<evidence type="ECO:0000313" key="8">
    <source>
        <dbReference type="EMBL" id="BBF82263.1"/>
    </source>
</evidence>
<dbReference type="CDD" id="cd18791">
    <property type="entry name" value="SF2_C_RHA"/>
    <property type="match status" value="1"/>
</dbReference>
<feature type="domain" description="Helicase ATP-binding" evidence="6">
    <location>
        <begin position="12"/>
        <end position="176"/>
    </location>
</feature>
<dbReference type="InterPro" id="IPR014001">
    <property type="entry name" value="Helicase_ATP-bd"/>
</dbReference>
<dbReference type="InterPro" id="IPR010225">
    <property type="entry name" value="HrpB"/>
</dbReference>
<dbReference type="Proteomes" id="UP000278756">
    <property type="component" value="Chromosome 2"/>
</dbReference>
<feature type="domain" description="Helicase C-terminal" evidence="7">
    <location>
        <begin position="194"/>
        <end position="372"/>
    </location>
</feature>